<organism evidence="3 4">
    <name type="scientific">Fistulifera solaris</name>
    <name type="common">Oleaginous diatom</name>
    <dbReference type="NCBI Taxonomy" id="1519565"/>
    <lineage>
        <taxon>Eukaryota</taxon>
        <taxon>Sar</taxon>
        <taxon>Stramenopiles</taxon>
        <taxon>Ochrophyta</taxon>
        <taxon>Bacillariophyta</taxon>
        <taxon>Bacillariophyceae</taxon>
        <taxon>Bacillariophycidae</taxon>
        <taxon>Naviculales</taxon>
        <taxon>Naviculaceae</taxon>
        <taxon>Fistulifera</taxon>
    </lineage>
</organism>
<feature type="transmembrane region" description="Helical" evidence="2">
    <location>
        <begin position="35"/>
        <end position="56"/>
    </location>
</feature>
<keyword evidence="2" id="KW-1133">Transmembrane helix</keyword>
<dbReference type="EMBL" id="BDSP01000007">
    <property type="protein sequence ID" value="GAX09515.1"/>
    <property type="molecule type" value="Genomic_DNA"/>
</dbReference>
<sequence>MIHRRGRLEKGSPSPSRTLFPEENDDKNPKANRRYLQLFLLATAIVSIMYAVVFLAPSPHVHLAHVETVSHPTVEKDKRWDPAPRDENGVHYHIVFSTGCSIYQDWQSFVFFYHAMAVNQPGTVTRIVSGCNEEEESTLQALFDLQIKPMAPERFKIHFTPDYSNVKGGKTKFVYFNKPFGMRHWLQTALGFPYNPIDEDSIVVLMDPDQLILRPFRDNDFTNTQWKFVPPNQKPRTKIEHGYPMGQLYGFALQWKQKIDMTLVSPNEPSPVTTMSNEEARAGYIVGPPYIATARDMYKIVSKWCEFAPAVHDQYPYLLAEMFAYCLAAAHLQLAHQTATSFMISDVGVGAGGEGWGYIDQIPDEEICSPKSVEELPNVIHFCQRYGLGKYFFGKRRLPKDFLSCEAPLLKEPTLAEIQTDHVDWPMGDGKDWSKEHGKRNRFVLCNLIPALNAAAEYYKKHNCGDQANLERTYLF</sequence>
<evidence type="ECO:0000313" key="3">
    <source>
        <dbReference type="EMBL" id="GAX09515.1"/>
    </source>
</evidence>
<feature type="region of interest" description="Disordered" evidence="1">
    <location>
        <begin position="1"/>
        <end position="26"/>
    </location>
</feature>
<gene>
    <name evidence="3" type="ORF">FisN_6Lh096</name>
</gene>
<evidence type="ECO:0000256" key="1">
    <source>
        <dbReference type="SAM" id="MobiDB-lite"/>
    </source>
</evidence>
<keyword evidence="2" id="KW-0472">Membrane</keyword>
<name>A0A1Z5J689_FISSO</name>
<keyword evidence="4" id="KW-1185">Reference proteome</keyword>
<dbReference type="PANTHER" id="PTHR31485:SF7">
    <property type="entry name" value="PEPTIDYL SERINE ALPHA-GALACTOSYLTRANSFERASE"/>
    <property type="match status" value="1"/>
</dbReference>
<dbReference type="AlphaFoldDB" id="A0A1Z5J689"/>
<comment type="caution">
    <text evidence="3">The sequence shown here is derived from an EMBL/GenBank/DDBJ whole genome shotgun (WGS) entry which is preliminary data.</text>
</comment>
<dbReference type="InterPro" id="IPR044845">
    <property type="entry name" value="HPAT/SRGT1-like"/>
</dbReference>
<dbReference type="OrthoDB" id="2015991at2759"/>
<dbReference type="GO" id="GO:0016757">
    <property type="term" value="F:glycosyltransferase activity"/>
    <property type="evidence" value="ECO:0007669"/>
    <property type="project" value="InterPro"/>
</dbReference>
<reference evidence="3 4" key="1">
    <citation type="journal article" date="2015" name="Plant Cell">
        <title>Oil accumulation by the oleaginous diatom Fistulifera solaris as revealed by the genome and transcriptome.</title>
        <authorList>
            <person name="Tanaka T."/>
            <person name="Maeda Y."/>
            <person name="Veluchamy A."/>
            <person name="Tanaka M."/>
            <person name="Abida H."/>
            <person name="Marechal E."/>
            <person name="Bowler C."/>
            <person name="Muto M."/>
            <person name="Sunaga Y."/>
            <person name="Tanaka M."/>
            <person name="Yoshino T."/>
            <person name="Taniguchi T."/>
            <person name="Fukuda Y."/>
            <person name="Nemoto M."/>
            <person name="Matsumoto M."/>
            <person name="Wong P.S."/>
            <person name="Aburatani S."/>
            <person name="Fujibuchi W."/>
        </authorList>
    </citation>
    <scope>NUCLEOTIDE SEQUENCE [LARGE SCALE GENOMIC DNA]</scope>
    <source>
        <strain evidence="3 4">JPCC DA0580</strain>
    </source>
</reference>
<protein>
    <submittedName>
        <fullName evidence="3">Uncharacterized protein</fullName>
    </submittedName>
</protein>
<dbReference type="InParanoid" id="A0A1Z5J689"/>
<evidence type="ECO:0000313" key="4">
    <source>
        <dbReference type="Proteomes" id="UP000198406"/>
    </source>
</evidence>
<accession>A0A1Z5J689</accession>
<dbReference type="Proteomes" id="UP000198406">
    <property type="component" value="Unassembled WGS sequence"/>
</dbReference>
<keyword evidence="2" id="KW-0812">Transmembrane</keyword>
<proteinExistence type="predicted"/>
<evidence type="ECO:0000256" key="2">
    <source>
        <dbReference type="SAM" id="Phobius"/>
    </source>
</evidence>
<dbReference type="PANTHER" id="PTHR31485">
    <property type="entry name" value="PEPTIDYL SERINE ALPHA-GALACTOSYLTRANSFERASE"/>
    <property type="match status" value="1"/>
</dbReference>